<accession>A0A1V8SIN8</accession>
<dbReference type="GO" id="GO:0009099">
    <property type="term" value="P:L-valine biosynthetic process"/>
    <property type="evidence" value="ECO:0007669"/>
    <property type="project" value="TreeGrafter"/>
</dbReference>
<dbReference type="AlphaFoldDB" id="A0A1V8SIN8"/>
<dbReference type="InterPro" id="IPR005786">
    <property type="entry name" value="B_amino_transII"/>
</dbReference>
<evidence type="ECO:0000256" key="1">
    <source>
        <dbReference type="ARBA" id="ARBA00001933"/>
    </source>
</evidence>
<evidence type="ECO:0000256" key="9">
    <source>
        <dbReference type="RuleBase" id="RU004106"/>
    </source>
</evidence>
<evidence type="ECO:0000256" key="12">
    <source>
        <dbReference type="SAM" id="MobiDB-lite"/>
    </source>
</evidence>
<dbReference type="InterPro" id="IPR018300">
    <property type="entry name" value="Aminotrans_IV_CS"/>
</dbReference>
<comment type="cofactor">
    <cofactor evidence="1 10">
        <name>pyridoxal 5'-phosphate</name>
        <dbReference type="ChEBI" id="CHEBI:597326"/>
    </cofactor>
</comment>
<dbReference type="InterPro" id="IPR043131">
    <property type="entry name" value="BCAT-like_N"/>
</dbReference>
<feature type="compositionally biased region" description="Low complexity" evidence="12">
    <location>
        <begin position="1"/>
        <end position="30"/>
    </location>
</feature>
<dbReference type="PROSITE" id="PS00770">
    <property type="entry name" value="AA_TRANSFER_CLASS_4"/>
    <property type="match status" value="1"/>
</dbReference>
<dbReference type="Gene3D" id="3.30.470.10">
    <property type="match status" value="1"/>
</dbReference>
<dbReference type="CDD" id="cd01557">
    <property type="entry name" value="BCAT_beta_family"/>
    <property type="match status" value="1"/>
</dbReference>
<evidence type="ECO:0000256" key="2">
    <source>
        <dbReference type="ARBA" id="ARBA00009320"/>
    </source>
</evidence>
<keyword evidence="5 11" id="KW-0808">Transferase</keyword>
<dbReference type="InterPro" id="IPR001544">
    <property type="entry name" value="Aminotrans_IV"/>
</dbReference>
<comment type="catalytic activity">
    <reaction evidence="11">
        <text>L-valine + 2-oxoglutarate = 3-methyl-2-oxobutanoate + L-glutamate</text>
        <dbReference type="Rhea" id="RHEA:24813"/>
        <dbReference type="ChEBI" id="CHEBI:11851"/>
        <dbReference type="ChEBI" id="CHEBI:16810"/>
        <dbReference type="ChEBI" id="CHEBI:29985"/>
        <dbReference type="ChEBI" id="CHEBI:57762"/>
        <dbReference type="EC" id="2.6.1.42"/>
    </reaction>
</comment>
<evidence type="ECO:0000256" key="5">
    <source>
        <dbReference type="ARBA" id="ARBA00022679"/>
    </source>
</evidence>
<keyword evidence="6 10" id="KW-0663">Pyridoxal phosphate</keyword>
<comment type="similarity">
    <text evidence="2 9">Belongs to the class-IV pyridoxal-phosphate-dependent aminotransferase family.</text>
</comment>
<dbReference type="GO" id="GO:0052656">
    <property type="term" value="F:L-isoleucine-2-oxoglutarate transaminase activity"/>
    <property type="evidence" value="ECO:0007669"/>
    <property type="project" value="RHEA"/>
</dbReference>
<keyword evidence="3 11" id="KW-0032">Aminotransferase</keyword>
<dbReference type="GO" id="GO:0009098">
    <property type="term" value="P:L-leucine biosynthetic process"/>
    <property type="evidence" value="ECO:0007669"/>
    <property type="project" value="TreeGrafter"/>
</dbReference>
<protein>
    <recommendedName>
        <fullName evidence="11">Branched-chain-amino-acid aminotransferase</fullName>
        <ecNumber evidence="11">2.6.1.42</ecNumber>
    </recommendedName>
</protein>
<dbReference type="FunFam" id="3.20.10.10:FF:000004">
    <property type="entry name" value="Branched-chain-amino-acid aminotransferase"/>
    <property type="match status" value="1"/>
</dbReference>
<evidence type="ECO:0000256" key="7">
    <source>
        <dbReference type="ARBA" id="ARBA00023304"/>
    </source>
</evidence>
<dbReference type="InParanoid" id="A0A1V8SIN8"/>
<dbReference type="Pfam" id="PF01063">
    <property type="entry name" value="Aminotran_4"/>
    <property type="match status" value="1"/>
</dbReference>
<gene>
    <name evidence="13" type="ORF">B0A48_14866</name>
</gene>
<dbReference type="EC" id="2.6.1.42" evidence="11"/>
<evidence type="ECO:0000256" key="6">
    <source>
        <dbReference type="ARBA" id="ARBA00022898"/>
    </source>
</evidence>
<dbReference type="GO" id="GO:0052655">
    <property type="term" value="F:L-valine-2-oxoglutarate transaminase activity"/>
    <property type="evidence" value="ECO:0007669"/>
    <property type="project" value="RHEA"/>
</dbReference>
<feature type="modified residue" description="N6-(pyridoxal phosphate)lysine" evidence="8">
    <location>
        <position position="274"/>
    </location>
</feature>
<reference evidence="14" key="1">
    <citation type="submission" date="2017-03" db="EMBL/GenBank/DDBJ databases">
        <title>Genomes of endolithic fungi from Antarctica.</title>
        <authorList>
            <person name="Coleine C."/>
            <person name="Masonjones S."/>
            <person name="Stajich J.E."/>
        </authorList>
    </citation>
    <scope>NUCLEOTIDE SEQUENCE [LARGE SCALE GENOMIC DNA]</scope>
    <source>
        <strain evidence="14">CCFEE 5527</strain>
    </source>
</reference>
<proteinExistence type="inferred from homology"/>
<dbReference type="STRING" id="1507870.A0A1V8SIN8"/>
<dbReference type="EMBL" id="NAJO01000042">
    <property type="protein sequence ID" value="OQN99005.1"/>
    <property type="molecule type" value="Genomic_DNA"/>
</dbReference>
<dbReference type="PANTHER" id="PTHR11825">
    <property type="entry name" value="SUBGROUP IIII AMINOTRANSFERASE"/>
    <property type="match status" value="1"/>
</dbReference>
<dbReference type="InterPro" id="IPR033939">
    <property type="entry name" value="BCAT_family"/>
</dbReference>
<name>A0A1V8SIN8_9PEZI</name>
<evidence type="ECO:0000313" key="13">
    <source>
        <dbReference type="EMBL" id="OQN99005.1"/>
    </source>
</evidence>
<evidence type="ECO:0000256" key="11">
    <source>
        <dbReference type="RuleBase" id="RU004517"/>
    </source>
</evidence>
<keyword evidence="4 11" id="KW-0028">Amino-acid biosynthesis</keyword>
<dbReference type="FunFam" id="3.30.470.10:FF:000012">
    <property type="entry name" value="Branched-chain-amino-acid aminotransferase"/>
    <property type="match status" value="1"/>
</dbReference>
<dbReference type="OrthoDB" id="1732691at2759"/>
<dbReference type="SUPFAM" id="SSF56752">
    <property type="entry name" value="D-aminoacid aminotransferase-like PLP-dependent enzymes"/>
    <property type="match status" value="1"/>
</dbReference>
<dbReference type="Gene3D" id="3.20.10.10">
    <property type="entry name" value="D-amino Acid Aminotransferase, subunit A, domain 2"/>
    <property type="match status" value="1"/>
</dbReference>
<keyword evidence="7 11" id="KW-0100">Branched-chain amino acid biosynthesis</keyword>
<comment type="catalytic activity">
    <reaction evidence="11">
        <text>L-leucine + 2-oxoglutarate = 4-methyl-2-oxopentanoate + L-glutamate</text>
        <dbReference type="Rhea" id="RHEA:18321"/>
        <dbReference type="ChEBI" id="CHEBI:16810"/>
        <dbReference type="ChEBI" id="CHEBI:17865"/>
        <dbReference type="ChEBI" id="CHEBI:29985"/>
        <dbReference type="ChEBI" id="CHEBI:57427"/>
        <dbReference type="EC" id="2.6.1.42"/>
    </reaction>
</comment>
<organism evidence="13 14">
    <name type="scientific">Cryoendolithus antarcticus</name>
    <dbReference type="NCBI Taxonomy" id="1507870"/>
    <lineage>
        <taxon>Eukaryota</taxon>
        <taxon>Fungi</taxon>
        <taxon>Dikarya</taxon>
        <taxon>Ascomycota</taxon>
        <taxon>Pezizomycotina</taxon>
        <taxon>Dothideomycetes</taxon>
        <taxon>Dothideomycetidae</taxon>
        <taxon>Cladosporiales</taxon>
        <taxon>Cladosporiaceae</taxon>
        <taxon>Cryoendolithus</taxon>
    </lineage>
</organism>
<evidence type="ECO:0000256" key="3">
    <source>
        <dbReference type="ARBA" id="ARBA00022576"/>
    </source>
</evidence>
<dbReference type="Proteomes" id="UP000192596">
    <property type="component" value="Unassembled WGS sequence"/>
</dbReference>
<comment type="caution">
    <text evidence="13">The sequence shown here is derived from an EMBL/GenBank/DDBJ whole genome shotgun (WGS) entry which is preliminary data.</text>
</comment>
<evidence type="ECO:0000256" key="8">
    <source>
        <dbReference type="PIRSR" id="PIRSR006468-1"/>
    </source>
</evidence>
<dbReference type="PANTHER" id="PTHR11825:SF69">
    <property type="entry name" value="BRANCHED-CHAIN-AMINO-ACID AMINOTRANSFERASE"/>
    <property type="match status" value="1"/>
</dbReference>
<evidence type="ECO:0000256" key="10">
    <source>
        <dbReference type="RuleBase" id="RU004516"/>
    </source>
</evidence>
<feature type="compositionally biased region" description="Polar residues" evidence="12">
    <location>
        <begin position="35"/>
        <end position="47"/>
    </location>
</feature>
<keyword evidence="14" id="KW-1185">Reference proteome</keyword>
<dbReference type="PIRSF" id="PIRSF006468">
    <property type="entry name" value="BCAT1"/>
    <property type="match status" value="1"/>
</dbReference>
<feature type="region of interest" description="Disordered" evidence="12">
    <location>
        <begin position="1"/>
        <end position="49"/>
    </location>
</feature>
<sequence>MTPASLPTPESSGTSTPTSTTAASSLTAAGIKHQQPATNGHGDSSLSPLDASRMTFTQCTTPREVPEPNSPEVMAQKTCTDHMVTARWTSTSGWEAPELKPYGPFSIMPTASVLHYATECFEGLKLYRGHDGKLRLFRPSRNCERMRRSCARIALPDFDAKELEKMIIALCARDGAKWLPASSAEGSFLYIRPTMISTDPALGVQRPKEALLYVILACFPDMSRSLATPAPPALAGAANGNGHSETKKEIQGLKLLASNEDSIRAWPGGFGYAKLGANYGPSLVAQGEARARGFDQVLWLFGEDCNVTEAGASNFFVVWRNKSTSKLELVTAPLTERIILEGVTRASILDLARERLTKAQGSLESVEVVERKFTMHDLLEAADEGRLVEAFAAGTAFFVAPVELIHFRGREVEVPVQGETGDYAKMLKSWLSNIMYGKEAHEWGVEVEEVEA</sequence>
<evidence type="ECO:0000256" key="4">
    <source>
        <dbReference type="ARBA" id="ARBA00022605"/>
    </source>
</evidence>
<dbReference type="GO" id="GO:0005739">
    <property type="term" value="C:mitochondrion"/>
    <property type="evidence" value="ECO:0007669"/>
    <property type="project" value="TreeGrafter"/>
</dbReference>
<evidence type="ECO:0000313" key="14">
    <source>
        <dbReference type="Proteomes" id="UP000192596"/>
    </source>
</evidence>
<dbReference type="GO" id="GO:0052654">
    <property type="term" value="F:L-leucine-2-oxoglutarate transaminase activity"/>
    <property type="evidence" value="ECO:0007669"/>
    <property type="project" value="RHEA"/>
</dbReference>
<dbReference type="InterPro" id="IPR036038">
    <property type="entry name" value="Aminotransferase-like"/>
</dbReference>
<comment type="catalytic activity">
    <reaction evidence="11">
        <text>L-isoleucine + 2-oxoglutarate = (S)-3-methyl-2-oxopentanoate + L-glutamate</text>
        <dbReference type="Rhea" id="RHEA:24801"/>
        <dbReference type="ChEBI" id="CHEBI:16810"/>
        <dbReference type="ChEBI" id="CHEBI:29985"/>
        <dbReference type="ChEBI" id="CHEBI:35146"/>
        <dbReference type="ChEBI" id="CHEBI:58045"/>
        <dbReference type="EC" id="2.6.1.42"/>
    </reaction>
</comment>
<dbReference type="InterPro" id="IPR043132">
    <property type="entry name" value="BCAT-like_C"/>
</dbReference>